<reference evidence="1" key="1">
    <citation type="submission" date="2022-03" db="EMBL/GenBank/DDBJ databases">
        <authorList>
            <person name="Tunstrom K."/>
        </authorList>
    </citation>
    <scope>NUCLEOTIDE SEQUENCE</scope>
</reference>
<dbReference type="InterPro" id="IPR036397">
    <property type="entry name" value="RNaseH_sf"/>
</dbReference>
<keyword evidence="2" id="KW-1185">Reference proteome</keyword>
<name>A0AAU9U460_EUPED</name>
<dbReference type="PANTHER" id="PTHR47326:SF1">
    <property type="entry name" value="HTH PSQ-TYPE DOMAIN-CONTAINING PROTEIN"/>
    <property type="match status" value="1"/>
</dbReference>
<sequence>MEQYTPKERAEIVQLYIQNNFLIMKTKRAFRKKNEVKIALDDDRATVTVNGERYRAMITDFLMPIIRENDMDDYWFRQDGAICHTARGYFKSKVYANKPRTLAALKNNIHQEIAAISAETMANVIENAEKRAHLVAKARGGHLRDIIFKK</sequence>
<comment type="caution">
    <text evidence="1">The sequence shown here is derived from an EMBL/GenBank/DDBJ whole genome shotgun (WGS) entry which is preliminary data.</text>
</comment>
<protein>
    <submittedName>
        <fullName evidence="1">Uncharacterized protein</fullName>
    </submittedName>
</protein>
<dbReference type="Gene3D" id="3.30.420.10">
    <property type="entry name" value="Ribonuclease H-like superfamily/Ribonuclease H"/>
    <property type="match status" value="1"/>
</dbReference>
<proteinExistence type="predicted"/>
<dbReference type="GO" id="GO:0003676">
    <property type="term" value="F:nucleic acid binding"/>
    <property type="evidence" value="ECO:0007669"/>
    <property type="project" value="InterPro"/>
</dbReference>
<evidence type="ECO:0000313" key="2">
    <source>
        <dbReference type="Proteomes" id="UP001153954"/>
    </source>
</evidence>
<accession>A0AAU9U460</accession>
<evidence type="ECO:0000313" key="1">
    <source>
        <dbReference type="EMBL" id="CAH2093938.1"/>
    </source>
</evidence>
<dbReference type="PANTHER" id="PTHR47326">
    <property type="entry name" value="TRANSPOSABLE ELEMENT TC3 TRANSPOSASE-LIKE PROTEIN"/>
    <property type="match status" value="1"/>
</dbReference>
<gene>
    <name evidence="1" type="ORF">EEDITHA_LOCUS9550</name>
</gene>
<dbReference type="AlphaFoldDB" id="A0AAU9U460"/>
<organism evidence="1 2">
    <name type="scientific">Euphydryas editha</name>
    <name type="common">Edith's checkerspot</name>
    <dbReference type="NCBI Taxonomy" id="104508"/>
    <lineage>
        <taxon>Eukaryota</taxon>
        <taxon>Metazoa</taxon>
        <taxon>Ecdysozoa</taxon>
        <taxon>Arthropoda</taxon>
        <taxon>Hexapoda</taxon>
        <taxon>Insecta</taxon>
        <taxon>Pterygota</taxon>
        <taxon>Neoptera</taxon>
        <taxon>Endopterygota</taxon>
        <taxon>Lepidoptera</taxon>
        <taxon>Glossata</taxon>
        <taxon>Ditrysia</taxon>
        <taxon>Papilionoidea</taxon>
        <taxon>Nymphalidae</taxon>
        <taxon>Nymphalinae</taxon>
        <taxon>Euphydryas</taxon>
    </lineage>
</organism>
<dbReference type="EMBL" id="CAKOGL010000013">
    <property type="protein sequence ID" value="CAH2093938.1"/>
    <property type="molecule type" value="Genomic_DNA"/>
</dbReference>
<dbReference type="Proteomes" id="UP001153954">
    <property type="component" value="Unassembled WGS sequence"/>
</dbReference>